<protein>
    <recommendedName>
        <fullName evidence="3">Tetratricopeptide repeat protein</fullName>
    </recommendedName>
</protein>
<evidence type="ECO:0000313" key="2">
    <source>
        <dbReference type="Proteomes" id="UP000321353"/>
    </source>
</evidence>
<reference evidence="1 2" key="1">
    <citation type="submission" date="2019-02" db="EMBL/GenBank/DDBJ databases">
        <title>Planctomycetal bacteria perform biofilm scaping via a novel small molecule.</title>
        <authorList>
            <person name="Jeske O."/>
            <person name="Boedeker C."/>
            <person name="Wiegand S."/>
            <person name="Breitling P."/>
            <person name="Kallscheuer N."/>
            <person name="Jogler M."/>
            <person name="Rohde M."/>
            <person name="Petersen J."/>
            <person name="Medema M.H."/>
            <person name="Surup F."/>
            <person name="Jogler C."/>
        </authorList>
    </citation>
    <scope>NUCLEOTIDE SEQUENCE [LARGE SCALE GENOMIC DNA]</scope>
    <source>
        <strain evidence="1 2">Mal15</strain>
    </source>
</reference>
<evidence type="ECO:0008006" key="3">
    <source>
        <dbReference type="Google" id="ProtNLM"/>
    </source>
</evidence>
<sequence length="100" mass="10756">MGGTGSLVPAAALASSSDLAQESLRTLNRRRDGFSGIQQLQIDRARLSALRQLGRDAERADLASQMVHAHPNDSEPFHELASTLLKLGKAEELFKLAMSG</sequence>
<dbReference type="AlphaFoldDB" id="A0A5B9MN71"/>
<gene>
    <name evidence="1" type="ORF">Mal15_50820</name>
</gene>
<dbReference type="EMBL" id="CP036264">
    <property type="protein sequence ID" value="QEG01006.1"/>
    <property type="molecule type" value="Genomic_DNA"/>
</dbReference>
<proteinExistence type="predicted"/>
<dbReference type="KEGG" id="smam:Mal15_50820"/>
<accession>A0A5B9MN71</accession>
<organism evidence="1 2">
    <name type="scientific">Stieleria maiorica</name>
    <dbReference type="NCBI Taxonomy" id="2795974"/>
    <lineage>
        <taxon>Bacteria</taxon>
        <taxon>Pseudomonadati</taxon>
        <taxon>Planctomycetota</taxon>
        <taxon>Planctomycetia</taxon>
        <taxon>Pirellulales</taxon>
        <taxon>Pirellulaceae</taxon>
        <taxon>Stieleria</taxon>
    </lineage>
</organism>
<dbReference type="Proteomes" id="UP000321353">
    <property type="component" value="Chromosome"/>
</dbReference>
<evidence type="ECO:0000313" key="1">
    <source>
        <dbReference type="EMBL" id="QEG01006.1"/>
    </source>
</evidence>
<name>A0A5B9MN71_9BACT</name>
<keyword evidence="2" id="KW-1185">Reference proteome</keyword>